<proteinExistence type="predicted"/>
<evidence type="ECO:0000313" key="2">
    <source>
        <dbReference type="Proteomes" id="UP000177870"/>
    </source>
</evidence>
<name>A0A1D8TMX6_9CYAN</name>
<dbReference type="Proteomes" id="UP000177870">
    <property type="component" value="Chromosome"/>
</dbReference>
<protein>
    <submittedName>
        <fullName evidence="1">Uncharacterized protein</fullName>
    </submittedName>
</protein>
<reference evidence="2" key="1">
    <citation type="submission" date="2016-10" db="EMBL/GenBank/DDBJ databases">
        <title>Comparative genomics uncovers the prolific and rare metabolic potential of the cyanobacterial genus Moorea.</title>
        <authorList>
            <person name="Leao T."/>
            <person name="Castelao G."/>
            <person name="Korobeynikov A."/>
            <person name="Monroe E.A."/>
            <person name="Podell S."/>
            <person name="Glukhov E."/>
            <person name="Allen E."/>
            <person name="Gerwick W.H."/>
            <person name="Gerwick L."/>
        </authorList>
    </citation>
    <scope>NUCLEOTIDE SEQUENCE [LARGE SCALE GENOMIC DNA]</scope>
    <source>
        <strain evidence="2">PAL-8-15-08-1</strain>
    </source>
</reference>
<accession>A0A1D8TMX6</accession>
<gene>
    <name evidence="1" type="ORF">BJP34_04195</name>
</gene>
<dbReference type="EMBL" id="CP017599">
    <property type="protein sequence ID" value="AOW98755.1"/>
    <property type="molecule type" value="Genomic_DNA"/>
</dbReference>
<sequence>MKHQPFLHWMHRWSRPLIAGIASLGAVATAYPKIIHRTYAFAPVGPPILGDFDIITPQNWGARGAKST</sequence>
<evidence type="ECO:0000313" key="1">
    <source>
        <dbReference type="EMBL" id="AOW98755.1"/>
    </source>
</evidence>
<dbReference type="AlphaFoldDB" id="A0A1D8TMX6"/>
<organism evidence="1 2">
    <name type="scientific">Moorena producens PAL-8-15-08-1</name>
    <dbReference type="NCBI Taxonomy" id="1458985"/>
    <lineage>
        <taxon>Bacteria</taxon>
        <taxon>Bacillati</taxon>
        <taxon>Cyanobacteriota</taxon>
        <taxon>Cyanophyceae</taxon>
        <taxon>Coleofasciculales</taxon>
        <taxon>Coleofasciculaceae</taxon>
        <taxon>Moorena</taxon>
    </lineage>
</organism>
<dbReference type="KEGG" id="mpro:BJP34_04195"/>